<feature type="coiled-coil region" evidence="1">
    <location>
        <begin position="52"/>
        <end position="110"/>
    </location>
</feature>
<gene>
    <name evidence="3" type="ORF">HELGO_WM8159</name>
</gene>
<evidence type="ECO:0000259" key="2">
    <source>
        <dbReference type="Pfam" id="PF13304"/>
    </source>
</evidence>
<dbReference type="SUPFAM" id="SSF52540">
    <property type="entry name" value="P-loop containing nucleoside triphosphate hydrolases"/>
    <property type="match status" value="1"/>
</dbReference>
<dbReference type="AlphaFoldDB" id="A0A6S6TSB0"/>
<keyword evidence="1" id="KW-0175">Coiled coil</keyword>
<protein>
    <submittedName>
        <fullName evidence="3">ABC transporter ATP-binding protein</fullName>
    </submittedName>
</protein>
<keyword evidence="3" id="KW-0547">Nucleotide-binding</keyword>
<reference evidence="3" key="1">
    <citation type="submission" date="2020-01" db="EMBL/GenBank/DDBJ databases">
        <authorList>
            <person name="Meier V. D."/>
            <person name="Meier V D."/>
        </authorList>
    </citation>
    <scope>NUCLEOTIDE SEQUENCE</scope>
    <source>
        <strain evidence="3">HLG_WM_MAG_04</strain>
    </source>
</reference>
<dbReference type="InterPro" id="IPR003959">
    <property type="entry name" value="ATPase_AAA_core"/>
</dbReference>
<dbReference type="GO" id="GO:0005524">
    <property type="term" value="F:ATP binding"/>
    <property type="evidence" value="ECO:0007669"/>
    <property type="project" value="UniProtKB-KW"/>
</dbReference>
<dbReference type="InterPro" id="IPR027417">
    <property type="entry name" value="P-loop_NTPase"/>
</dbReference>
<dbReference type="PANTHER" id="PTHR43581">
    <property type="entry name" value="ATP/GTP PHOSPHATASE"/>
    <property type="match status" value="1"/>
</dbReference>
<dbReference type="Gene3D" id="3.40.50.300">
    <property type="entry name" value="P-loop containing nucleotide triphosphate hydrolases"/>
    <property type="match status" value="1"/>
</dbReference>
<accession>A0A6S6TSB0</accession>
<dbReference type="InterPro" id="IPR051396">
    <property type="entry name" value="Bact_Antivir_Def_Nuclease"/>
</dbReference>
<evidence type="ECO:0000256" key="1">
    <source>
        <dbReference type="SAM" id="Coils"/>
    </source>
</evidence>
<organism evidence="3">
    <name type="scientific">uncultured Sulfurovum sp</name>
    <dbReference type="NCBI Taxonomy" id="269237"/>
    <lineage>
        <taxon>Bacteria</taxon>
        <taxon>Pseudomonadati</taxon>
        <taxon>Campylobacterota</taxon>
        <taxon>Epsilonproteobacteria</taxon>
        <taxon>Campylobacterales</taxon>
        <taxon>Sulfurovaceae</taxon>
        <taxon>Sulfurovum</taxon>
        <taxon>environmental samples</taxon>
    </lineage>
</organism>
<proteinExistence type="predicted"/>
<feature type="domain" description="ATPase AAA-type core" evidence="2">
    <location>
        <begin position="170"/>
        <end position="304"/>
    </location>
</feature>
<dbReference type="EMBL" id="CACVAX010000050">
    <property type="protein sequence ID" value="CAA6817946.1"/>
    <property type="molecule type" value="Genomic_DNA"/>
</dbReference>
<keyword evidence="3" id="KW-0067">ATP-binding</keyword>
<name>A0A6S6TSB0_9BACT</name>
<sequence>MAELAHFKNFAKLKDTSVEFNDITVLAGKPGTGKSYVMKFFYAIEETFSLTLNIKKEELEILEDFLEKSKNRTQIEIEELSKELFQKIKMKEENELLDEIELRMKNILNSIFINLHQISSEFSVDFAGALMKHTKETFNMSSMFSESRRKITDEVVFVETPLILEFHKHLDRRESKTPYHIESLINILDEDYSFTDDEQDELIKRFSKKANKIIGGDIKSRNGSFVFRRNDNKDYNIFNASSGTKSIGLLQYLVTNKALKKGSILFWEEPEVHLHPEWQLRIVELFIELMNAGVKIVFSTHSPYMADYLNAISKKRKISERVSFNLFQEKDGVVSNHILKDKKDWKKIQTELLDPLEEIMWEYL</sequence>
<dbReference type="Pfam" id="PF13304">
    <property type="entry name" value="AAA_21"/>
    <property type="match status" value="1"/>
</dbReference>
<evidence type="ECO:0000313" key="3">
    <source>
        <dbReference type="EMBL" id="CAA6817946.1"/>
    </source>
</evidence>
<dbReference type="PANTHER" id="PTHR43581:SF4">
    <property type="entry name" value="ATP_GTP PHOSPHATASE"/>
    <property type="match status" value="1"/>
</dbReference>